<dbReference type="RefSeq" id="WP_149754044.1">
    <property type="nucleotide sequence ID" value="NZ_FOMS01000001.1"/>
</dbReference>
<evidence type="ECO:0000313" key="3">
    <source>
        <dbReference type="Proteomes" id="UP000325289"/>
    </source>
</evidence>
<gene>
    <name evidence="2" type="ORF">SAMN04515678_101236</name>
</gene>
<name>A0A1I1SM77_9RHOB</name>
<sequence length="160" mass="15710">MKSAPLLVLPAALLLAACDTGMGPGADGPAPTQGYGWTVQSDPVSAAFGPVGGRAEVSVACRATPAGARVVAWTYDAPARPGTGEVLTIAAGGLQATVSMTGQADDDGSGGLWVGSVAPNDPSRQVLAAASDPVTFSLSSGASVTAPEAGPALQVYRACW</sequence>
<dbReference type="EMBL" id="FOMS01000001">
    <property type="protein sequence ID" value="SFD47579.1"/>
    <property type="molecule type" value="Genomic_DNA"/>
</dbReference>
<reference evidence="2 3" key="1">
    <citation type="submission" date="2016-10" db="EMBL/GenBank/DDBJ databases">
        <authorList>
            <person name="Varghese N."/>
            <person name="Submissions S."/>
        </authorList>
    </citation>
    <scope>NUCLEOTIDE SEQUENCE [LARGE SCALE GENOMIC DNA]</scope>
    <source>
        <strain evidence="3">YIM D21,KCTC 23444,ACCC 10710</strain>
    </source>
</reference>
<dbReference type="Proteomes" id="UP000325289">
    <property type="component" value="Unassembled WGS sequence"/>
</dbReference>
<evidence type="ECO:0000256" key="1">
    <source>
        <dbReference type="SAM" id="SignalP"/>
    </source>
</evidence>
<proteinExistence type="predicted"/>
<accession>A0A1I1SM77</accession>
<dbReference type="PROSITE" id="PS51257">
    <property type="entry name" value="PROKAR_LIPOPROTEIN"/>
    <property type="match status" value="1"/>
</dbReference>
<keyword evidence="3" id="KW-1185">Reference proteome</keyword>
<evidence type="ECO:0008006" key="4">
    <source>
        <dbReference type="Google" id="ProtNLM"/>
    </source>
</evidence>
<protein>
    <recommendedName>
        <fullName evidence="4">Ig-like domain-containing protein</fullName>
    </recommendedName>
</protein>
<feature type="signal peptide" evidence="1">
    <location>
        <begin position="1"/>
        <end position="17"/>
    </location>
</feature>
<feature type="chain" id="PRO_5009301804" description="Ig-like domain-containing protein" evidence="1">
    <location>
        <begin position="18"/>
        <end position="160"/>
    </location>
</feature>
<organism evidence="2 3">
    <name type="scientific">Roseivivax sediminis</name>
    <dbReference type="NCBI Taxonomy" id="936889"/>
    <lineage>
        <taxon>Bacteria</taxon>
        <taxon>Pseudomonadati</taxon>
        <taxon>Pseudomonadota</taxon>
        <taxon>Alphaproteobacteria</taxon>
        <taxon>Rhodobacterales</taxon>
        <taxon>Roseobacteraceae</taxon>
        <taxon>Roseivivax</taxon>
    </lineage>
</organism>
<keyword evidence="1" id="KW-0732">Signal</keyword>
<dbReference type="OrthoDB" id="7391054at2"/>
<dbReference type="AlphaFoldDB" id="A0A1I1SM77"/>
<evidence type="ECO:0000313" key="2">
    <source>
        <dbReference type="EMBL" id="SFD47579.1"/>
    </source>
</evidence>